<comment type="caution">
    <text evidence="2">The sequence shown here is derived from an EMBL/GenBank/DDBJ whole genome shotgun (WGS) entry which is preliminary data.</text>
</comment>
<organism evidence="2 3">
    <name type="scientific">Panicum miliaceum</name>
    <name type="common">Proso millet</name>
    <name type="synonym">Broomcorn millet</name>
    <dbReference type="NCBI Taxonomy" id="4540"/>
    <lineage>
        <taxon>Eukaryota</taxon>
        <taxon>Viridiplantae</taxon>
        <taxon>Streptophyta</taxon>
        <taxon>Embryophyta</taxon>
        <taxon>Tracheophyta</taxon>
        <taxon>Spermatophyta</taxon>
        <taxon>Magnoliopsida</taxon>
        <taxon>Liliopsida</taxon>
        <taxon>Poales</taxon>
        <taxon>Poaceae</taxon>
        <taxon>PACMAD clade</taxon>
        <taxon>Panicoideae</taxon>
        <taxon>Panicodae</taxon>
        <taxon>Paniceae</taxon>
        <taxon>Panicinae</taxon>
        <taxon>Panicum</taxon>
        <taxon>Panicum sect. Panicum</taxon>
    </lineage>
</organism>
<evidence type="ECO:0000313" key="3">
    <source>
        <dbReference type="Proteomes" id="UP000275267"/>
    </source>
</evidence>
<dbReference type="EMBL" id="PQIB02000001">
    <property type="protein sequence ID" value="RLN39820.1"/>
    <property type="molecule type" value="Genomic_DNA"/>
</dbReference>
<sequence>MRSSPAEGWAKTGQMAPPLAQSSPPGNEEQGRKGRREFFFWNGQGRREYERRERFNNK</sequence>
<dbReference type="AlphaFoldDB" id="A0A3L6THW0"/>
<gene>
    <name evidence="2" type="ORF">C2845_PM01G16530</name>
</gene>
<accession>A0A3L6THW0</accession>
<proteinExistence type="predicted"/>
<feature type="compositionally biased region" description="Basic and acidic residues" evidence="1">
    <location>
        <begin position="29"/>
        <end position="38"/>
    </location>
</feature>
<reference evidence="3" key="1">
    <citation type="journal article" date="2019" name="Nat. Commun.">
        <title>The genome of broomcorn millet.</title>
        <authorList>
            <person name="Zou C."/>
            <person name="Miki D."/>
            <person name="Li D."/>
            <person name="Tang Q."/>
            <person name="Xiao L."/>
            <person name="Rajput S."/>
            <person name="Deng P."/>
            <person name="Jia W."/>
            <person name="Huang R."/>
            <person name="Zhang M."/>
            <person name="Sun Y."/>
            <person name="Hu J."/>
            <person name="Fu X."/>
            <person name="Schnable P.S."/>
            <person name="Li F."/>
            <person name="Zhang H."/>
            <person name="Feng B."/>
            <person name="Zhu X."/>
            <person name="Liu R."/>
            <person name="Schnable J.C."/>
            <person name="Zhu J.-K."/>
            <person name="Zhang H."/>
        </authorList>
    </citation>
    <scope>NUCLEOTIDE SEQUENCE [LARGE SCALE GENOMIC DNA]</scope>
</reference>
<name>A0A3L6THW0_PANMI</name>
<dbReference type="Proteomes" id="UP000275267">
    <property type="component" value="Unassembled WGS sequence"/>
</dbReference>
<protein>
    <submittedName>
        <fullName evidence="2">Uncharacterized protein</fullName>
    </submittedName>
</protein>
<keyword evidence="3" id="KW-1185">Reference proteome</keyword>
<evidence type="ECO:0000256" key="1">
    <source>
        <dbReference type="SAM" id="MobiDB-lite"/>
    </source>
</evidence>
<feature type="region of interest" description="Disordered" evidence="1">
    <location>
        <begin position="1"/>
        <end position="40"/>
    </location>
</feature>
<evidence type="ECO:0000313" key="2">
    <source>
        <dbReference type="EMBL" id="RLN39820.1"/>
    </source>
</evidence>